<organism evidence="1 2">
    <name type="scientific">Melghirimyces algeriensis</name>
    <dbReference type="NCBI Taxonomy" id="910412"/>
    <lineage>
        <taxon>Bacteria</taxon>
        <taxon>Bacillati</taxon>
        <taxon>Bacillota</taxon>
        <taxon>Bacilli</taxon>
        <taxon>Bacillales</taxon>
        <taxon>Thermoactinomycetaceae</taxon>
        <taxon>Melghirimyces</taxon>
    </lineage>
</organism>
<keyword evidence="2" id="KW-1185">Reference proteome</keyword>
<dbReference type="PANTHER" id="PTHR39337">
    <property type="entry name" value="BLR5642 PROTEIN"/>
    <property type="match status" value="1"/>
</dbReference>
<dbReference type="RefSeq" id="WP_185956349.1">
    <property type="nucleotide sequence ID" value="NZ_FXTI01000013.1"/>
</dbReference>
<dbReference type="EMBL" id="FXTI01000013">
    <property type="protein sequence ID" value="SMO91531.1"/>
    <property type="molecule type" value="Genomic_DNA"/>
</dbReference>
<dbReference type="InterPro" id="IPR007438">
    <property type="entry name" value="DUF488"/>
</dbReference>
<reference evidence="1 2" key="1">
    <citation type="submission" date="2017-05" db="EMBL/GenBank/DDBJ databases">
        <authorList>
            <person name="Varghese N."/>
            <person name="Submissions S."/>
        </authorList>
    </citation>
    <scope>NUCLEOTIDE SEQUENCE [LARGE SCALE GENOMIC DNA]</scope>
    <source>
        <strain evidence="1 2">DSM 45474</strain>
    </source>
</reference>
<name>A0A521F7F3_9BACL</name>
<dbReference type="Pfam" id="PF04343">
    <property type="entry name" value="DUF488"/>
    <property type="match status" value="1"/>
</dbReference>
<dbReference type="Proteomes" id="UP000315636">
    <property type="component" value="Unassembled WGS sequence"/>
</dbReference>
<accession>A0A521F7F3</accession>
<gene>
    <name evidence="1" type="ORF">SAMN06264849_11326</name>
</gene>
<evidence type="ECO:0000313" key="1">
    <source>
        <dbReference type="EMBL" id="SMO91531.1"/>
    </source>
</evidence>
<protein>
    <recommendedName>
        <fullName evidence="3">DUF488 domain-containing protein</fullName>
    </recommendedName>
</protein>
<sequence>MDLYTVGYEGERIDQWIGKLKDAGVTVLIDVRERAMSRKKGFSKTVLKNRLEANHIRYRHERGLGTPPEVRRKLKRDRDYVSFFAQYNRHLDKQEKRLHELVTVMEHEKACLMCFEKDYRQCHRSVLVERLKKIHPGKVRVEHL</sequence>
<dbReference type="PANTHER" id="PTHR39337:SF1">
    <property type="entry name" value="BLR5642 PROTEIN"/>
    <property type="match status" value="1"/>
</dbReference>
<proteinExistence type="predicted"/>
<evidence type="ECO:0000313" key="2">
    <source>
        <dbReference type="Proteomes" id="UP000315636"/>
    </source>
</evidence>
<evidence type="ECO:0008006" key="3">
    <source>
        <dbReference type="Google" id="ProtNLM"/>
    </source>
</evidence>
<dbReference type="AlphaFoldDB" id="A0A521F7F3"/>